<dbReference type="Proteomes" id="UP000032142">
    <property type="component" value="Unassembled WGS sequence"/>
</dbReference>
<sequence>MGILTYATRPSHMPVCEVVRSILT</sequence>
<name>A0A0B0MVI5_GOSAR</name>
<dbReference type="EMBL" id="JRRC01312305">
    <property type="protein sequence ID" value="KHG02956.1"/>
    <property type="molecule type" value="Genomic_DNA"/>
</dbReference>
<keyword evidence="2" id="KW-1185">Reference proteome</keyword>
<accession>A0A0B0MVI5</accession>
<organism evidence="1 2">
    <name type="scientific">Gossypium arboreum</name>
    <name type="common">Tree cotton</name>
    <name type="synonym">Gossypium nanking</name>
    <dbReference type="NCBI Taxonomy" id="29729"/>
    <lineage>
        <taxon>Eukaryota</taxon>
        <taxon>Viridiplantae</taxon>
        <taxon>Streptophyta</taxon>
        <taxon>Embryophyta</taxon>
        <taxon>Tracheophyta</taxon>
        <taxon>Spermatophyta</taxon>
        <taxon>Magnoliopsida</taxon>
        <taxon>eudicotyledons</taxon>
        <taxon>Gunneridae</taxon>
        <taxon>Pentapetalae</taxon>
        <taxon>rosids</taxon>
        <taxon>malvids</taxon>
        <taxon>Malvales</taxon>
        <taxon>Malvaceae</taxon>
        <taxon>Malvoideae</taxon>
        <taxon>Gossypium</taxon>
    </lineage>
</organism>
<gene>
    <name evidence="1" type="ORF">F383_25759</name>
</gene>
<reference evidence="2" key="1">
    <citation type="submission" date="2014-09" db="EMBL/GenBank/DDBJ databases">
        <authorList>
            <person name="Mudge J."/>
            <person name="Ramaraj T."/>
            <person name="Lindquist I.E."/>
            <person name="Bharti A.K."/>
            <person name="Sundararajan A."/>
            <person name="Cameron C.T."/>
            <person name="Woodward J.E."/>
            <person name="May G.D."/>
            <person name="Brubaker C."/>
            <person name="Broadhvest J."/>
            <person name="Wilkins T.A."/>
        </authorList>
    </citation>
    <scope>NUCLEOTIDE SEQUENCE</scope>
    <source>
        <strain evidence="2">cv. AKA8401</strain>
    </source>
</reference>
<protein>
    <submittedName>
        <fullName evidence="1">Uncharacterized protein</fullName>
    </submittedName>
</protein>
<proteinExistence type="predicted"/>
<evidence type="ECO:0000313" key="1">
    <source>
        <dbReference type="EMBL" id="KHG02956.1"/>
    </source>
</evidence>
<comment type="caution">
    <text evidence="1">The sequence shown here is derived from an EMBL/GenBank/DDBJ whole genome shotgun (WGS) entry which is preliminary data.</text>
</comment>
<evidence type="ECO:0000313" key="2">
    <source>
        <dbReference type="Proteomes" id="UP000032142"/>
    </source>
</evidence>
<dbReference type="AlphaFoldDB" id="A0A0B0MVI5"/>